<evidence type="ECO:0000313" key="2">
    <source>
        <dbReference type="Proteomes" id="UP000434172"/>
    </source>
</evidence>
<name>A0A8H3ZPI5_9PEZI</name>
<dbReference type="EMBL" id="WOWK01000101">
    <property type="protein sequence ID" value="KAF0319045.1"/>
    <property type="molecule type" value="Genomic_DNA"/>
</dbReference>
<accession>A0A8H3ZPI5</accession>
<dbReference type="AlphaFoldDB" id="A0A8H3ZPI5"/>
<comment type="caution">
    <text evidence="1">The sequence shown here is derived from an EMBL/GenBank/DDBJ whole genome shotgun (WGS) entry which is preliminary data.</text>
</comment>
<reference evidence="1 2" key="1">
    <citation type="submission" date="2019-12" db="EMBL/GenBank/DDBJ databases">
        <title>A genome sequence resource for the geographically widespread anthracnose pathogen Colletotrichum asianum.</title>
        <authorList>
            <person name="Meng Y."/>
        </authorList>
    </citation>
    <scope>NUCLEOTIDE SEQUENCE [LARGE SCALE GENOMIC DNA]</scope>
    <source>
        <strain evidence="1 2">ICMP 18580</strain>
    </source>
</reference>
<evidence type="ECO:0000313" key="1">
    <source>
        <dbReference type="EMBL" id="KAF0319045.1"/>
    </source>
</evidence>
<proteinExistence type="predicted"/>
<keyword evidence="2" id="KW-1185">Reference proteome</keyword>
<dbReference type="Proteomes" id="UP000434172">
    <property type="component" value="Unassembled WGS sequence"/>
</dbReference>
<sequence length="66" mass="7678">MGERTGSRVFQWVWSYVMDMGGQVAHRLRRRCAWVEIEHDEKPRNLRLRLNSIGIGGLLCIGHLIC</sequence>
<protein>
    <submittedName>
        <fullName evidence="1">Uncharacterized protein</fullName>
    </submittedName>
</protein>
<dbReference type="OrthoDB" id="4851505at2759"/>
<organism evidence="1 2">
    <name type="scientific">Colletotrichum asianum</name>
    <dbReference type="NCBI Taxonomy" id="702518"/>
    <lineage>
        <taxon>Eukaryota</taxon>
        <taxon>Fungi</taxon>
        <taxon>Dikarya</taxon>
        <taxon>Ascomycota</taxon>
        <taxon>Pezizomycotina</taxon>
        <taxon>Sordariomycetes</taxon>
        <taxon>Hypocreomycetidae</taxon>
        <taxon>Glomerellales</taxon>
        <taxon>Glomerellaceae</taxon>
        <taxon>Colletotrichum</taxon>
        <taxon>Colletotrichum gloeosporioides species complex</taxon>
    </lineage>
</organism>
<gene>
    <name evidence="1" type="ORF">GQ607_013726</name>
</gene>